<proteinExistence type="predicted"/>
<accession>A0A558QUC7</accession>
<organism evidence="1 2">
    <name type="scientific">Alterirhizorhabdus solaris</name>
    <dbReference type="NCBI Taxonomy" id="2529389"/>
    <lineage>
        <taxon>Bacteria</taxon>
        <taxon>Pseudomonadati</taxon>
        <taxon>Pseudomonadota</taxon>
        <taxon>Alphaproteobacteria</taxon>
        <taxon>Sphingomonadales</taxon>
        <taxon>Rhizorhabdaceae</taxon>
        <taxon>Alterirhizorhabdus</taxon>
    </lineage>
</organism>
<dbReference type="Proteomes" id="UP000318681">
    <property type="component" value="Unassembled WGS sequence"/>
</dbReference>
<protein>
    <recommendedName>
        <fullName evidence="3">Anti-sigma factor</fullName>
    </recommendedName>
</protein>
<gene>
    <name evidence="1" type="ORF">FOY91_18365</name>
</gene>
<dbReference type="AlphaFoldDB" id="A0A558QUC7"/>
<sequence length="168" mass="17789">MALAGGGWAASTLATDRPMTADRETIVDEALESNEATMVRVAMRSQVETPTFDPAEIASATAIHLPRFPAGWRITDVQIYPSDAGPGVQIAIRTEQGKALTLLALRSGVLAGLDGAMPRLERHGVQSVAYWNDGAADIALVSRESTDVLGRLATQLAPVTQGRVAEPR</sequence>
<evidence type="ECO:0008006" key="3">
    <source>
        <dbReference type="Google" id="ProtNLM"/>
    </source>
</evidence>
<reference evidence="1 2" key="1">
    <citation type="submission" date="2019-07" db="EMBL/GenBank/DDBJ databases">
        <title>Sphingomonas solaris sp. nov., isolated from a solar panel from Boston, Massachusetts.</title>
        <authorList>
            <person name="Tanner K."/>
            <person name="Pascual J."/>
            <person name="Mancuso C."/>
            <person name="Pereto J."/>
            <person name="Khalil A."/>
            <person name="Vilanova C."/>
        </authorList>
    </citation>
    <scope>NUCLEOTIDE SEQUENCE [LARGE SCALE GENOMIC DNA]</scope>
    <source>
        <strain evidence="1 2">R4DWN</strain>
    </source>
</reference>
<evidence type="ECO:0000313" key="1">
    <source>
        <dbReference type="EMBL" id="TVV70746.1"/>
    </source>
</evidence>
<keyword evidence="2" id="KW-1185">Reference proteome</keyword>
<dbReference type="EMBL" id="VNIM01000110">
    <property type="protein sequence ID" value="TVV70746.1"/>
    <property type="molecule type" value="Genomic_DNA"/>
</dbReference>
<name>A0A558QUC7_9SPHN</name>
<comment type="caution">
    <text evidence="1">The sequence shown here is derived from an EMBL/GenBank/DDBJ whole genome shotgun (WGS) entry which is preliminary data.</text>
</comment>
<evidence type="ECO:0000313" key="2">
    <source>
        <dbReference type="Proteomes" id="UP000318681"/>
    </source>
</evidence>
<dbReference type="OrthoDB" id="9152892at2"/>